<comment type="similarity">
    <text evidence="1">Belongs to the carbon-nitrogen hydrolase superfamily. NIT1/NIT2 family.</text>
</comment>
<dbReference type="InterPro" id="IPR036526">
    <property type="entry name" value="C-N_Hydrolase_sf"/>
</dbReference>
<dbReference type="InterPro" id="IPR001110">
    <property type="entry name" value="UPF0012_CS"/>
</dbReference>
<dbReference type="PROSITE" id="PS01227">
    <property type="entry name" value="UPF0012"/>
    <property type="match status" value="1"/>
</dbReference>
<sequence>MTRVHCAQLAPRVADLPHNRELSATAVRGAAARGADVIVLPELVTSGYRLNSTAEARSVAIDPDDPLLTEWGRAAPHSVVVGGFCERGPDGHLYNSAAVLDHGELIAVYRKTHLWDEEKLLFTPGDTPPPVLKTSHGRIGVLICYDLEFPELTRKLALHGADLLAVPTNWPLLPRPAGERAPEVVIAMAAARVNHLAIACCDRTGTERGTHWTEGTAIIDQQGRVSAETDTTDTACTDLDLHASRDKRLTPHADLFADRRPELY</sequence>
<dbReference type="RefSeq" id="WP_184479300.1">
    <property type="nucleotide sequence ID" value="NZ_JACHIV010000001.1"/>
</dbReference>
<dbReference type="InterPro" id="IPR003010">
    <property type="entry name" value="C-N_Hydrolase"/>
</dbReference>
<evidence type="ECO:0000259" key="3">
    <source>
        <dbReference type="PROSITE" id="PS50263"/>
    </source>
</evidence>
<dbReference type="PANTHER" id="PTHR43674">
    <property type="entry name" value="NITRILASE C965.09-RELATED"/>
    <property type="match status" value="1"/>
</dbReference>
<accession>A0A840NK34</accession>
<organism evidence="4 5">
    <name type="scientific">Saccharopolyspora gloriosae</name>
    <dbReference type="NCBI Taxonomy" id="455344"/>
    <lineage>
        <taxon>Bacteria</taxon>
        <taxon>Bacillati</taxon>
        <taxon>Actinomycetota</taxon>
        <taxon>Actinomycetes</taxon>
        <taxon>Pseudonocardiales</taxon>
        <taxon>Pseudonocardiaceae</taxon>
        <taxon>Saccharopolyspora</taxon>
    </lineage>
</organism>
<name>A0A840NK34_9PSEU</name>
<comment type="caution">
    <text evidence="4">The sequence shown here is derived from an EMBL/GenBank/DDBJ whole genome shotgun (WGS) entry which is preliminary data.</text>
</comment>
<dbReference type="GO" id="GO:0050126">
    <property type="term" value="F:N-carbamoylputrescine amidase activity"/>
    <property type="evidence" value="ECO:0007669"/>
    <property type="project" value="TreeGrafter"/>
</dbReference>
<evidence type="ECO:0000313" key="5">
    <source>
        <dbReference type="Proteomes" id="UP000580474"/>
    </source>
</evidence>
<dbReference type="Pfam" id="PF00795">
    <property type="entry name" value="CN_hydrolase"/>
    <property type="match status" value="1"/>
</dbReference>
<evidence type="ECO:0000256" key="2">
    <source>
        <dbReference type="ARBA" id="ARBA00022801"/>
    </source>
</evidence>
<evidence type="ECO:0000256" key="1">
    <source>
        <dbReference type="ARBA" id="ARBA00010613"/>
    </source>
</evidence>
<feature type="domain" description="CN hydrolase" evidence="3">
    <location>
        <begin position="2"/>
        <end position="243"/>
    </location>
</feature>
<dbReference type="Proteomes" id="UP000580474">
    <property type="component" value="Unassembled WGS sequence"/>
</dbReference>
<dbReference type="GO" id="GO:0033388">
    <property type="term" value="P:putrescine biosynthetic process from arginine"/>
    <property type="evidence" value="ECO:0007669"/>
    <property type="project" value="TreeGrafter"/>
</dbReference>
<dbReference type="PROSITE" id="PS50263">
    <property type="entry name" value="CN_HYDROLASE"/>
    <property type="match status" value="1"/>
</dbReference>
<dbReference type="InterPro" id="IPR050345">
    <property type="entry name" value="Aliph_Amidase/BUP"/>
</dbReference>
<dbReference type="PANTHER" id="PTHR43674:SF2">
    <property type="entry name" value="BETA-UREIDOPROPIONASE"/>
    <property type="match status" value="1"/>
</dbReference>
<gene>
    <name evidence="4" type="ORF">BJ969_002727</name>
</gene>
<dbReference type="Gene3D" id="3.60.110.10">
    <property type="entry name" value="Carbon-nitrogen hydrolase"/>
    <property type="match status" value="1"/>
</dbReference>
<dbReference type="AlphaFoldDB" id="A0A840NK34"/>
<keyword evidence="2 4" id="KW-0378">Hydrolase</keyword>
<dbReference type="SUPFAM" id="SSF56317">
    <property type="entry name" value="Carbon-nitrogen hydrolase"/>
    <property type="match status" value="1"/>
</dbReference>
<reference evidence="4 5" key="1">
    <citation type="submission" date="2020-08" db="EMBL/GenBank/DDBJ databases">
        <title>Sequencing the genomes of 1000 actinobacteria strains.</title>
        <authorList>
            <person name="Klenk H.-P."/>
        </authorList>
    </citation>
    <scope>NUCLEOTIDE SEQUENCE [LARGE SCALE GENOMIC DNA]</scope>
    <source>
        <strain evidence="4 5">DSM 45582</strain>
    </source>
</reference>
<keyword evidence="5" id="KW-1185">Reference proteome</keyword>
<dbReference type="EMBL" id="JACHIV010000001">
    <property type="protein sequence ID" value="MBB5069639.1"/>
    <property type="molecule type" value="Genomic_DNA"/>
</dbReference>
<proteinExistence type="inferred from homology"/>
<evidence type="ECO:0000313" key="4">
    <source>
        <dbReference type="EMBL" id="MBB5069639.1"/>
    </source>
</evidence>
<protein>
    <submittedName>
        <fullName evidence="4">Putative amidohydrolase</fullName>
    </submittedName>
</protein>